<dbReference type="Gene3D" id="2.60.40.420">
    <property type="entry name" value="Cupredoxins - blue copper proteins"/>
    <property type="match status" value="3"/>
</dbReference>
<dbReference type="Proteomes" id="UP000545493">
    <property type="component" value="Unassembled WGS sequence"/>
</dbReference>
<evidence type="ECO:0000256" key="4">
    <source>
        <dbReference type="ARBA" id="ARBA00023002"/>
    </source>
</evidence>
<evidence type="ECO:0000259" key="10">
    <source>
        <dbReference type="Pfam" id="PF07731"/>
    </source>
</evidence>
<dbReference type="RefSeq" id="WP_167170094.1">
    <property type="nucleotide sequence ID" value="NZ_JAAOYM010000001.1"/>
</dbReference>
<evidence type="ECO:0000256" key="1">
    <source>
        <dbReference type="ARBA" id="ARBA00010609"/>
    </source>
</evidence>
<dbReference type="InterPro" id="IPR008972">
    <property type="entry name" value="Cupredoxin"/>
</dbReference>
<evidence type="ECO:0000256" key="5">
    <source>
        <dbReference type="ARBA" id="ARBA00038978"/>
    </source>
</evidence>
<comment type="caution">
    <text evidence="12">The sequence shown here is derived from an EMBL/GenBank/DDBJ whole genome shotgun (WGS) entry which is preliminary data.</text>
</comment>
<dbReference type="Pfam" id="PF07731">
    <property type="entry name" value="Cu-oxidase_2"/>
    <property type="match status" value="1"/>
</dbReference>
<dbReference type="InterPro" id="IPR002355">
    <property type="entry name" value="Cu_oxidase_Cu_BS"/>
</dbReference>
<evidence type="ECO:0000256" key="6">
    <source>
        <dbReference type="ARBA" id="ARBA00041027"/>
    </source>
</evidence>
<dbReference type="InterPro" id="IPR006311">
    <property type="entry name" value="TAT_signal"/>
</dbReference>
<proteinExistence type="inferred from homology"/>
<evidence type="ECO:0000256" key="9">
    <source>
        <dbReference type="ARBA" id="ARBA00048092"/>
    </source>
</evidence>
<dbReference type="AlphaFoldDB" id="A0A7X5ZQP5"/>
<feature type="domain" description="Plastocyanin-like" evidence="11">
    <location>
        <begin position="163"/>
        <end position="205"/>
    </location>
</feature>
<dbReference type="GO" id="GO:0016491">
    <property type="term" value="F:oxidoreductase activity"/>
    <property type="evidence" value="ECO:0007669"/>
    <property type="project" value="UniProtKB-KW"/>
</dbReference>
<dbReference type="EMBL" id="JAAOYM010000001">
    <property type="protein sequence ID" value="NIJ11997.1"/>
    <property type="molecule type" value="Genomic_DNA"/>
</dbReference>
<name>A0A7X5ZQP5_9PSEU</name>
<dbReference type="PANTHER" id="PTHR48267:SF1">
    <property type="entry name" value="BILIRUBIN OXIDASE"/>
    <property type="match status" value="1"/>
</dbReference>
<keyword evidence="13" id="KW-1185">Reference proteome</keyword>
<dbReference type="Pfam" id="PF07732">
    <property type="entry name" value="Cu-oxidase_3"/>
    <property type="match status" value="2"/>
</dbReference>
<evidence type="ECO:0000256" key="8">
    <source>
        <dbReference type="ARBA" id="ARBA00043090"/>
    </source>
</evidence>
<comment type="subunit">
    <text evidence="2">Monomer.</text>
</comment>
<dbReference type="InterPro" id="IPR045087">
    <property type="entry name" value="Cu-oxidase_fam"/>
</dbReference>
<keyword evidence="3" id="KW-0479">Metal-binding</keyword>
<keyword evidence="4" id="KW-0560">Oxidoreductase</keyword>
<evidence type="ECO:0000256" key="2">
    <source>
        <dbReference type="ARBA" id="ARBA00011245"/>
    </source>
</evidence>
<dbReference type="InterPro" id="IPR011706">
    <property type="entry name" value="Cu-oxidase_C"/>
</dbReference>
<feature type="domain" description="Plastocyanin-like" evidence="11">
    <location>
        <begin position="79"/>
        <end position="136"/>
    </location>
</feature>
<evidence type="ECO:0000256" key="3">
    <source>
        <dbReference type="ARBA" id="ARBA00022723"/>
    </source>
</evidence>
<dbReference type="GO" id="GO:0005507">
    <property type="term" value="F:copper ion binding"/>
    <property type="evidence" value="ECO:0007669"/>
    <property type="project" value="InterPro"/>
</dbReference>
<dbReference type="PROSITE" id="PS51257">
    <property type="entry name" value="PROKAR_LIPOPROTEIN"/>
    <property type="match status" value="1"/>
</dbReference>
<organism evidence="12 13">
    <name type="scientific">Saccharomonospora amisosensis</name>
    <dbReference type="NCBI Taxonomy" id="1128677"/>
    <lineage>
        <taxon>Bacteria</taxon>
        <taxon>Bacillati</taxon>
        <taxon>Actinomycetota</taxon>
        <taxon>Actinomycetes</taxon>
        <taxon>Pseudonocardiales</taxon>
        <taxon>Pseudonocardiaceae</taxon>
        <taxon>Saccharomonospora</taxon>
    </lineage>
</organism>
<dbReference type="EC" id="1.16.3.4" evidence="5"/>
<sequence length="515" mass="56883">MSLSRRGFLGLLGGAGALAAGVGGCAGTAGQTAELLRSRIALPEKFAVPLPVPPVKRPVRSTAGEDHYEITQRVSEVEIVPGYRTAIFGYDGSFPGPTIVSRSGRTTIVTHRNELPVPTVVHLHGGHTPAEHDGYPVDLVYPVDDHARRVRHGGAMAGDSGQGSRTYEYPLDQPAATLWYHDHRMDFTAPQVWRGLAGFHLVHDDVGDRLDLPHSERDIPLLICDRAFAEDGSLLYPSIDPNLRDTPGVHHDHMEGVLGDVVLVNGAPWPTLEVDAARYRLRLLNASNARRYRLALRPAPRGGGGFVQIASDAGLLPAPLPHDRLDIAPAERFEVVVDFARYPVGTEVVLTNELGAGPTSEVMRFVVSRRAADDSVLPRRLTEIEPLRPGAAAPRREWVFSRGDVGGGRGWTINGRPFDPERMDARPRLGRAEVWRLYSDLHHPVHIHLSPFQVLRRNGRPPGPFDTGWKDTVDLRPAEYVDVAVRFERYRGTYLLHCHNLEHEDMAMMSAFETR</sequence>
<reference evidence="12 13" key="1">
    <citation type="submission" date="2020-03" db="EMBL/GenBank/DDBJ databases">
        <title>Sequencing the genomes of 1000 actinobacteria strains.</title>
        <authorList>
            <person name="Klenk H.-P."/>
        </authorList>
    </citation>
    <scope>NUCLEOTIDE SEQUENCE [LARGE SCALE GENOMIC DNA]</scope>
    <source>
        <strain evidence="12 13">DSM 45685</strain>
    </source>
</reference>
<dbReference type="PROSITE" id="PS51318">
    <property type="entry name" value="TAT"/>
    <property type="match status" value="1"/>
</dbReference>
<evidence type="ECO:0000313" key="13">
    <source>
        <dbReference type="Proteomes" id="UP000545493"/>
    </source>
</evidence>
<evidence type="ECO:0000259" key="11">
    <source>
        <dbReference type="Pfam" id="PF07732"/>
    </source>
</evidence>
<dbReference type="PANTHER" id="PTHR48267">
    <property type="entry name" value="CUPREDOXIN SUPERFAMILY PROTEIN"/>
    <property type="match status" value="1"/>
</dbReference>
<gene>
    <name evidence="12" type="ORF">FHU38_002341</name>
</gene>
<comment type="similarity">
    <text evidence="1">Belongs to the multicopper oxidase family.</text>
</comment>
<dbReference type="PROSITE" id="PS00080">
    <property type="entry name" value="MULTICOPPER_OXIDASE2"/>
    <property type="match status" value="1"/>
</dbReference>
<accession>A0A7X5ZQP5</accession>
<protein>
    <recommendedName>
        <fullName evidence="6">Multicopper oxidase CueO</fullName>
        <ecNumber evidence="5">1.16.3.4</ecNumber>
    </recommendedName>
    <alternativeName>
        <fullName evidence="7">Copper efflux oxidase</fullName>
    </alternativeName>
    <alternativeName>
        <fullName evidence="8">Cuprous oxidase</fullName>
    </alternativeName>
</protein>
<evidence type="ECO:0000256" key="7">
    <source>
        <dbReference type="ARBA" id="ARBA00042896"/>
    </source>
</evidence>
<dbReference type="InterPro" id="IPR011707">
    <property type="entry name" value="Cu-oxidase-like_N"/>
</dbReference>
<feature type="domain" description="Plastocyanin-like" evidence="10">
    <location>
        <begin position="410"/>
        <end position="514"/>
    </location>
</feature>
<dbReference type="SUPFAM" id="SSF49503">
    <property type="entry name" value="Cupredoxins"/>
    <property type="match status" value="3"/>
</dbReference>
<evidence type="ECO:0000313" key="12">
    <source>
        <dbReference type="EMBL" id="NIJ11997.1"/>
    </source>
</evidence>
<comment type="catalytic activity">
    <reaction evidence="9">
        <text>4 Cu(+) + O2 + 4 H(+) = 4 Cu(2+) + 2 H2O</text>
        <dbReference type="Rhea" id="RHEA:30083"/>
        <dbReference type="ChEBI" id="CHEBI:15377"/>
        <dbReference type="ChEBI" id="CHEBI:15378"/>
        <dbReference type="ChEBI" id="CHEBI:15379"/>
        <dbReference type="ChEBI" id="CHEBI:29036"/>
        <dbReference type="ChEBI" id="CHEBI:49552"/>
        <dbReference type="EC" id="1.16.3.4"/>
    </reaction>
    <physiologicalReaction direction="left-to-right" evidence="9">
        <dbReference type="Rhea" id="RHEA:30084"/>
    </physiologicalReaction>
</comment>